<proteinExistence type="predicted"/>
<evidence type="ECO:0000313" key="1">
    <source>
        <dbReference type="EnsemblPlants" id="TuG1812G0500000391.01.T01.cds297256"/>
    </source>
</evidence>
<dbReference type="EnsemblPlants" id="TuG1812G0500000391.01.T01">
    <property type="protein sequence ID" value="TuG1812G0500000391.01.T01.cds297256"/>
    <property type="gene ID" value="TuG1812G0500000391.01"/>
</dbReference>
<organism evidence="1 2">
    <name type="scientific">Triticum urartu</name>
    <name type="common">Red wild einkorn</name>
    <name type="synonym">Crithodium urartu</name>
    <dbReference type="NCBI Taxonomy" id="4572"/>
    <lineage>
        <taxon>Eukaryota</taxon>
        <taxon>Viridiplantae</taxon>
        <taxon>Streptophyta</taxon>
        <taxon>Embryophyta</taxon>
        <taxon>Tracheophyta</taxon>
        <taxon>Spermatophyta</taxon>
        <taxon>Magnoliopsida</taxon>
        <taxon>Liliopsida</taxon>
        <taxon>Poales</taxon>
        <taxon>Poaceae</taxon>
        <taxon>BOP clade</taxon>
        <taxon>Pooideae</taxon>
        <taxon>Triticodae</taxon>
        <taxon>Triticeae</taxon>
        <taxon>Triticinae</taxon>
        <taxon>Triticum</taxon>
    </lineage>
</organism>
<dbReference type="AlphaFoldDB" id="A0A8R7UDK8"/>
<reference evidence="1" key="2">
    <citation type="submission" date="2018-03" db="EMBL/GenBank/DDBJ databases">
        <title>The Triticum urartu genome reveals the dynamic nature of wheat genome evolution.</title>
        <authorList>
            <person name="Ling H."/>
            <person name="Ma B."/>
            <person name="Shi X."/>
            <person name="Liu H."/>
            <person name="Dong L."/>
            <person name="Sun H."/>
            <person name="Cao Y."/>
            <person name="Gao Q."/>
            <person name="Zheng S."/>
            <person name="Li Y."/>
            <person name="Yu Y."/>
            <person name="Du H."/>
            <person name="Qi M."/>
            <person name="Li Y."/>
            <person name="Yu H."/>
            <person name="Cui Y."/>
            <person name="Wang N."/>
            <person name="Chen C."/>
            <person name="Wu H."/>
            <person name="Zhao Y."/>
            <person name="Zhang J."/>
            <person name="Li Y."/>
            <person name="Zhou W."/>
            <person name="Zhang B."/>
            <person name="Hu W."/>
            <person name="Eijk M."/>
            <person name="Tang J."/>
            <person name="Witsenboer H."/>
            <person name="Zhao S."/>
            <person name="Li Z."/>
            <person name="Zhang A."/>
            <person name="Wang D."/>
            <person name="Liang C."/>
        </authorList>
    </citation>
    <scope>NUCLEOTIDE SEQUENCE [LARGE SCALE GENOMIC DNA]</scope>
    <source>
        <strain evidence="1">cv. G1812</strain>
    </source>
</reference>
<dbReference type="Proteomes" id="UP000015106">
    <property type="component" value="Chromosome 5"/>
</dbReference>
<reference evidence="1" key="3">
    <citation type="submission" date="2022-06" db="UniProtKB">
        <authorList>
            <consortium name="EnsemblPlants"/>
        </authorList>
    </citation>
    <scope>IDENTIFICATION</scope>
</reference>
<protein>
    <submittedName>
        <fullName evidence="1">Uncharacterized protein</fullName>
    </submittedName>
</protein>
<accession>A0A8R7UDK8</accession>
<sequence>MIHSAQAKPRTREGPRCRRCRHHEDAWTTNAY</sequence>
<keyword evidence="2" id="KW-1185">Reference proteome</keyword>
<name>A0A8R7UDK8_TRIUA</name>
<evidence type="ECO:0000313" key="2">
    <source>
        <dbReference type="Proteomes" id="UP000015106"/>
    </source>
</evidence>
<reference evidence="2" key="1">
    <citation type="journal article" date="2013" name="Nature">
        <title>Draft genome of the wheat A-genome progenitor Triticum urartu.</title>
        <authorList>
            <person name="Ling H.Q."/>
            <person name="Zhao S."/>
            <person name="Liu D."/>
            <person name="Wang J."/>
            <person name="Sun H."/>
            <person name="Zhang C."/>
            <person name="Fan H."/>
            <person name="Li D."/>
            <person name="Dong L."/>
            <person name="Tao Y."/>
            <person name="Gao C."/>
            <person name="Wu H."/>
            <person name="Li Y."/>
            <person name="Cui Y."/>
            <person name="Guo X."/>
            <person name="Zheng S."/>
            <person name="Wang B."/>
            <person name="Yu K."/>
            <person name="Liang Q."/>
            <person name="Yang W."/>
            <person name="Lou X."/>
            <person name="Chen J."/>
            <person name="Feng M."/>
            <person name="Jian J."/>
            <person name="Zhang X."/>
            <person name="Luo G."/>
            <person name="Jiang Y."/>
            <person name="Liu J."/>
            <person name="Wang Z."/>
            <person name="Sha Y."/>
            <person name="Zhang B."/>
            <person name="Wu H."/>
            <person name="Tang D."/>
            <person name="Shen Q."/>
            <person name="Xue P."/>
            <person name="Zou S."/>
            <person name="Wang X."/>
            <person name="Liu X."/>
            <person name="Wang F."/>
            <person name="Yang Y."/>
            <person name="An X."/>
            <person name="Dong Z."/>
            <person name="Zhang K."/>
            <person name="Zhang X."/>
            <person name="Luo M.C."/>
            <person name="Dvorak J."/>
            <person name="Tong Y."/>
            <person name="Wang J."/>
            <person name="Yang H."/>
            <person name="Li Z."/>
            <person name="Wang D."/>
            <person name="Zhang A."/>
            <person name="Wang J."/>
        </authorList>
    </citation>
    <scope>NUCLEOTIDE SEQUENCE</scope>
    <source>
        <strain evidence="2">cv. G1812</strain>
    </source>
</reference>
<dbReference type="Gramene" id="TuG1812G0500000391.01.T01">
    <property type="protein sequence ID" value="TuG1812G0500000391.01.T01.cds297256"/>
    <property type="gene ID" value="TuG1812G0500000391.01"/>
</dbReference>